<name>A0A0D8XHA1_DICVI</name>
<dbReference type="OrthoDB" id="10035013at2759"/>
<dbReference type="Proteomes" id="UP000053766">
    <property type="component" value="Unassembled WGS sequence"/>
</dbReference>
<dbReference type="PANTHER" id="PTHR14907">
    <property type="entry name" value="FI14130P"/>
    <property type="match status" value="1"/>
</dbReference>
<accession>A0A0D8XHA1</accession>
<reference evidence="2" key="2">
    <citation type="journal article" date="2016" name="Sci. Rep.">
        <title>Dictyocaulus viviparus genome, variome and transcriptome elucidate lungworm biology and support future intervention.</title>
        <authorList>
            <person name="McNulty S.N."/>
            <person name="Strube C."/>
            <person name="Rosa B.A."/>
            <person name="Martin J.C."/>
            <person name="Tyagi R."/>
            <person name="Choi Y.J."/>
            <person name="Wang Q."/>
            <person name="Hallsworth Pepin K."/>
            <person name="Zhang X."/>
            <person name="Ozersky P."/>
            <person name="Wilson R.K."/>
            <person name="Sternberg P.W."/>
            <person name="Gasser R.B."/>
            <person name="Mitreva M."/>
        </authorList>
    </citation>
    <scope>NUCLEOTIDE SEQUENCE [LARGE SCALE GENOMIC DNA]</scope>
    <source>
        <strain evidence="2">HannoverDv2000</strain>
    </source>
</reference>
<dbReference type="EMBL" id="KN716510">
    <property type="protein sequence ID" value="KJH43983.1"/>
    <property type="molecule type" value="Genomic_DNA"/>
</dbReference>
<reference evidence="1 2" key="1">
    <citation type="submission" date="2013-11" db="EMBL/GenBank/DDBJ databases">
        <title>Draft genome of the bovine lungworm Dictyocaulus viviparus.</title>
        <authorList>
            <person name="Mitreva M."/>
        </authorList>
    </citation>
    <scope>NUCLEOTIDE SEQUENCE [LARGE SCALE GENOMIC DNA]</scope>
    <source>
        <strain evidence="1 2">HannoverDv2000</strain>
    </source>
</reference>
<dbReference type="PANTHER" id="PTHR14907:SF2">
    <property type="entry name" value="SUPPRESSOR APC DOMAIN-CONTAINING PROTEIN 2"/>
    <property type="match status" value="1"/>
</dbReference>
<gene>
    <name evidence="1" type="ORF">DICVIV_10001</name>
</gene>
<sequence length="174" mass="19837">MRHAVPPSSAFPRVAARTRPQSMMSYNSLASTGIESITWRNSSISTNTSDSQRRLTLSENDTTHRVTKLDSLLKEELELIQKGMETAVRLCDWYRTRMVSLDKRKHLLGRGMVALETAVHEQKLNFLRAHVTELNRRITSFMENSERDFPSHANLQVGVPVLFSAVSVTLLLRR</sequence>
<evidence type="ECO:0000313" key="2">
    <source>
        <dbReference type="Proteomes" id="UP000053766"/>
    </source>
</evidence>
<proteinExistence type="predicted"/>
<dbReference type="InterPro" id="IPR026828">
    <property type="entry name" value="SAPC2_1/2"/>
</dbReference>
<protein>
    <submittedName>
        <fullName evidence="1">Uncharacterized protein</fullName>
    </submittedName>
</protein>
<organism evidence="1 2">
    <name type="scientific">Dictyocaulus viviparus</name>
    <name type="common">Bovine lungworm</name>
    <dbReference type="NCBI Taxonomy" id="29172"/>
    <lineage>
        <taxon>Eukaryota</taxon>
        <taxon>Metazoa</taxon>
        <taxon>Ecdysozoa</taxon>
        <taxon>Nematoda</taxon>
        <taxon>Chromadorea</taxon>
        <taxon>Rhabditida</taxon>
        <taxon>Rhabditina</taxon>
        <taxon>Rhabditomorpha</taxon>
        <taxon>Strongyloidea</taxon>
        <taxon>Metastrongylidae</taxon>
        <taxon>Dictyocaulus</taxon>
    </lineage>
</organism>
<keyword evidence="2" id="KW-1185">Reference proteome</keyword>
<dbReference type="AlphaFoldDB" id="A0A0D8XHA1"/>
<dbReference type="Pfam" id="PF11414">
    <property type="entry name" value="Suppressor_APC"/>
    <property type="match status" value="1"/>
</dbReference>
<evidence type="ECO:0000313" key="1">
    <source>
        <dbReference type="EMBL" id="KJH43983.1"/>
    </source>
</evidence>